<evidence type="ECO:0000256" key="1">
    <source>
        <dbReference type="ARBA" id="ARBA00005485"/>
    </source>
</evidence>
<proteinExistence type="inferred from homology"/>
<dbReference type="GO" id="GO:0009903">
    <property type="term" value="P:chloroplast avoidance movement"/>
    <property type="evidence" value="ECO:0007669"/>
    <property type="project" value="TreeGrafter"/>
</dbReference>
<dbReference type="GO" id="GO:0005829">
    <property type="term" value="C:cytosol"/>
    <property type="evidence" value="ECO:0007669"/>
    <property type="project" value="TreeGrafter"/>
</dbReference>
<dbReference type="AlphaFoldDB" id="A0A7N0VBV4"/>
<keyword evidence="4" id="KW-1185">Reference proteome</keyword>
<organism evidence="3 4">
    <name type="scientific">Kalanchoe fedtschenkoi</name>
    <name type="common">Lavender scallops</name>
    <name type="synonym">South American air plant</name>
    <dbReference type="NCBI Taxonomy" id="63787"/>
    <lineage>
        <taxon>Eukaryota</taxon>
        <taxon>Viridiplantae</taxon>
        <taxon>Streptophyta</taxon>
        <taxon>Embryophyta</taxon>
        <taxon>Tracheophyta</taxon>
        <taxon>Spermatophyta</taxon>
        <taxon>Magnoliopsida</taxon>
        <taxon>eudicotyledons</taxon>
        <taxon>Gunneridae</taxon>
        <taxon>Pentapetalae</taxon>
        <taxon>Saxifragales</taxon>
        <taxon>Crassulaceae</taxon>
        <taxon>Kalanchoe</taxon>
    </lineage>
</organism>
<dbReference type="InterPro" id="IPR008545">
    <property type="entry name" value="Web"/>
</dbReference>
<accession>A0A7N0VBV4</accession>
<protein>
    <submittedName>
        <fullName evidence="3">Uncharacterized protein</fullName>
    </submittedName>
</protein>
<dbReference type="PANTHER" id="PTHR32054:SF4">
    <property type="entry name" value="OS07G0677900 PROTEIN"/>
    <property type="match status" value="1"/>
</dbReference>
<dbReference type="PANTHER" id="PTHR32054">
    <property type="entry name" value="HEAVY CHAIN, PUTATIVE, EXPRESSED-RELATED-RELATED"/>
    <property type="match status" value="1"/>
</dbReference>
<dbReference type="Pfam" id="PF05701">
    <property type="entry name" value="WEMBL"/>
    <property type="match status" value="1"/>
</dbReference>
<keyword evidence="2" id="KW-0175">Coiled coil</keyword>
<evidence type="ECO:0000313" key="4">
    <source>
        <dbReference type="Proteomes" id="UP000594263"/>
    </source>
</evidence>
<name>A0A7N0VBV4_KALFE</name>
<dbReference type="Proteomes" id="UP000594263">
    <property type="component" value="Unplaced"/>
</dbReference>
<dbReference type="Gramene" id="Kaladp0515s0113.1.v1.1">
    <property type="protein sequence ID" value="Kaladp0515s0113.1.v1.1"/>
    <property type="gene ID" value="Kaladp0515s0113.v1.1"/>
</dbReference>
<comment type="similarity">
    <text evidence="1">Belongs to the WEB family.</text>
</comment>
<dbReference type="EnsemblPlants" id="Kaladp0515s0113.1.v1.1">
    <property type="protein sequence ID" value="Kaladp0515s0113.1.v1.1"/>
    <property type="gene ID" value="Kaladp0515s0113.v1.1"/>
</dbReference>
<evidence type="ECO:0000256" key="2">
    <source>
        <dbReference type="ARBA" id="ARBA00023054"/>
    </source>
</evidence>
<evidence type="ECO:0000313" key="3">
    <source>
        <dbReference type="EnsemblPlants" id="Kaladp0515s0113.1.v1.1"/>
    </source>
</evidence>
<dbReference type="GO" id="GO:0009904">
    <property type="term" value="P:chloroplast accumulation movement"/>
    <property type="evidence" value="ECO:0007669"/>
    <property type="project" value="TreeGrafter"/>
</dbReference>
<sequence length="308" mass="33994">MMQLYRPMQLRMTLYQILERVGLLDECNSGVLAVPPSPAPDVILTELNQGKMNESSVTDASIELWNRSIEVERNALEMTRKRLAPNSVNISDLQEELNRARQKLESVKDLGADGVSSDPVNFSEIIQMLSSETEEFKILGEAAKAELFSAMLEIAQKKSRIKIAEMGLAAANKIKEAARSAEEAALSELKNLTHGDCLANDDFPKPATCANSHAGSGRSERVEDKVLLKLERATAEVKMTKMVMENALRRVEIATAGACGDLADQTSLRHDTLSLAPRSLKLSDHPNTGRNQVHHPVFMKSMATRVWL</sequence>
<reference evidence="3" key="1">
    <citation type="submission" date="2021-01" db="UniProtKB">
        <authorList>
            <consortium name="EnsemblPlants"/>
        </authorList>
    </citation>
    <scope>IDENTIFICATION</scope>
</reference>